<sequence length="175" mass="19333">MILPEFYTQIFMARATTSVNLRFWSLCNLILQQAIGQLDPERRGMSVWVARCMPPSGPLQKVRSMRESVGLGTTPWKGNLEQEAMFLGAESLAGSVVTSYRPGVVQDLDEEHYRLSISRITYERSIAIYPYSIVGVSLVFLSLPASKQLFSLAASKPTTPQSTSSALCRLARAGL</sequence>
<gene>
    <name evidence="1" type="ORF">KDK_81170</name>
</gene>
<dbReference type="AlphaFoldDB" id="A0A402AZ24"/>
<accession>A0A402AZ24</accession>
<proteinExistence type="predicted"/>
<evidence type="ECO:0000313" key="1">
    <source>
        <dbReference type="EMBL" id="GCE24317.1"/>
    </source>
</evidence>
<reference evidence="2" key="1">
    <citation type="submission" date="2018-12" db="EMBL/GenBank/DDBJ databases">
        <title>Tengunoibacter tsumagoiensis gen. nov., sp. nov., Dictyobacter kobayashii sp. nov., D. alpinus sp. nov., and D. joshuensis sp. nov. and description of Dictyobacteraceae fam. nov. within the order Ktedonobacterales isolated from Tengu-no-mugimeshi.</title>
        <authorList>
            <person name="Wang C.M."/>
            <person name="Zheng Y."/>
            <person name="Sakai Y."/>
            <person name="Toyoda A."/>
            <person name="Minakuchi Y."/>
            <person name="Abe K."/>
            <person name="Yokota A."/>
            <person name="Yabe S."/>
        </authorList>
    </citation>
    <scope>NUCLEOTIDE SEQUENCE [LARGE SCALE GENOMIC DNA]</scope>
    <source>
        <strain evidence="2">Uno11</strain>
    </source>
</reference>
<evidence type="ECO:0000313" key="2">
    <source>
        <dbReference type="Proteomes" id="UP000287188"/>
    </source>
</evidence>
<comment type="caution">
    <text evidence="1">The sequence shown here is derived from an EMBL/GenBank/DDBJ whole genome shotgun (WGS) entry which is preliminary data.</text>
</comment>
<dbReference type="OrthoDB" id="145547at2"/>
<protein>
    <submittedName>
        <fullName evidence="1">Uncharacterized protein</fullName>
    </submittedName>
</protein>
<organism evidence="1 2">
    <name type="scientific">Dictyobacter kobayashii</name>
    <dbReference type="NCBI Taxonomy" id="2014872"/>
    <lineage>
        <taxon>Bacteria</taxon>
        <taxon>Bacillati</taxon>
        <taxon>Chloroflexota</taxon>
        <taxon>Ktedonobacteria</taxon>
        <taxon>Ktedonobacterales</taxon>
        <taxon>Dictyobacteraceae</taxon>
        <taxon>Dictyobacter</taxon>
    </lineage>
</organism>
<name>A0A402AZ24_9CHLR</name>
<dbReference type="EMBL" id="BIFS01000002">
    <property type="protein sequence ID" value="GCE24317.1"/>
    <property type="molecule type" value="Genomic_DNA"/>
</dbReference>
<dbReference type="Proteomes" id="UP000287188">
    <property type="component" value="Unassembled WGS sequence"/>
</dbReference>
<dbReference type="RefSeq" id="WP_126557553.1">
    <property type="nucleotide sequence ID" value="NZ_BIFS01000002.1"/>
</dbReference>
<keyword evidence="2" id="KW-1185">Reference proteome</keyword>